<dbReference type="OrthoDB" id="7552454at2759"/>
<dbReference type="RefSeq" id="XP_011630888.1">
    <property type="nucleotide sequence ID" value="XM_011632586.2"/>
</dbReference>
<protein>
    <submittedName>
        <fullName evidence="3 4">Uncharacterized protein LOC105422980</fullName>
    </submittedName>
</protein>
<sequence>MGLKWFRARLSMKKEASKIPAMSGLYRRISYFESATRKNIEISTMSPSIASDSATTDNNETAQYDRSKADFTNQSSSSIIDLEKTMVKDNDKKSQINNHAIENIESSTSTEDLNIKEQSTYSEKSNKITKDQNNISDIKSPICADNELVI</sequence>
<feature type="region of interest" description="Disordered" evidence="1">
    <location>
        <begin position="46"/>
        <end position="70"/>
    </location>
</feature>
<dbReference type="KEGG" id="pbar:105422980"/>
<evidence type="ECO:0000313" key="2">
    <source>
        <dbReference type="Proteomes" id="UP000504615"/>
    </source>
</evidence>
<name>A0A6I9VSV4_9HYME</name>
<feature type="compositionally biased region" description="Polar residues" evidence="1">
    <location>
        <begin position="46"/>
        <end position="62"/>
    </location>
</feature>
<proteinExistence type="predicted"/>
<organism evidence="2 3">
    <name type="scientific">Pogonomyrmex barbatus</name>
    <name type="common">red harvester ant</name>
    <dbReference type="NCBI Taxonomy" id="144034"/>
    <lineage>
        <taxon>Eukaryota</taxon>
        <taxon>Metazoa</taxon>
        <taxon>Ecdysozoa</taxon>
        <taxon>Arthropoda</taxon>
        <taxon>Hexapoda</taxon>
        <taxon>Insecta</taxon>
        <taxon>Pterygota</taxon>
        <taxon>Neoptera</taxon>
        <taxon>Endopterygota</taxon>
        <taxon>Hymenoptera</taxon>
        <taxon>Apocrita</taxon>
        <taxon>Aculeata</taxon>
        <taxon>Formicoidea</taxon>
        <taxon>Formicidae</taxon>
        <taxon>Myrmicinae</taxon>
        <taxon>Pogonomyrmex</taxon>
    </lineage>
</organism>
<reference evidence="3 4" key="1">
    <citation type="submission" date="2025-04" db="UniProtKB">
        <authorList>
            <consortium name="RefSeq"/>
        </authorList>
    </citation>
    <scope>IDENTIFICATION</scope>
</reference>
<dbReference type="GeneID" id="105422980"/>
<evidence type="ECO:0000313" key="4">
    <source>
        <dbReference type="RefSeq" id="XP_011630888.1"/>
    </source>
</evidence>
<feature type="region of interest" description="Disordered" evidence="1">
    <location>
        <begin position="98"/>
        <end position="128"/>
    </location>
</feature>
<accession>A0A6I9VSV4</accession>
<dbReference type="AlphaFoldDB" id="A0A6I9VSV4"/>
<feature type="compositionally biased region" description="Polar residues" evidence="1">
    <location>
        <begin position="98"/>
        <end position="123"/>
    </location>
</feature>
<evidence type="ECO:0000256" key="1">
    <source>
        <dbReference type="SAM" id="MobiDB-lite"/>
    </source>
</evidence>
<keyword evidence="2" id="KW-1185">Reference proteome</keyword>
<evidence type="ECO:0000313" key="3">
    <source>
        <dbReference type="RefSeq" id="XP_011630887.1"/>
    </source>
</evidence>
<dbReference type="RefSeq" id="XP_011630887.1">
    <property type="nucleotide sequence ID" value="XM_011632585.2"/>
</dbReference>
<gene>
    <name evidence="3 4" type="primary">LOC105422980</name>
</gene>
<dbReference type="Proteomes" id="UP000504615">
    <property type="component" value="Unplaced"/>
</dbReference>